<dbReference type="PATRIC" id="fig|518642.10.peg.5572"/>
<dbReference type="PROSITE" id="PS00211">
    <property type="entry name" value="ABC_TRANSPORTER_1"/>
    <property type="match status" value="1"/>
</dbReference>
<dbReference type="InterPro" id="IPR003439">
    <property type="entry name" value="ABC_transporter-like_ATP-bd"/>
</dbReference>
<proteinExistence type="inferred from homology"/>
<dbReference type="GO" id="GO:0016887">
    <property type="term" value="F:ATP hydrolysis activity"/>
    <property type="evidence" value="ECO:0007669"/>
    <property type="project" value="InterPro"/>
</dbReference>
<dbReference type="Gene3D" id="3.40.50.300">
    <property type="entry name" value="P-loop containing nucleotide triphosphate hydrolases"/>
    <property type="match status" value="1"/>
</dbReference>
<reference evidence="9 10" key="1">
    <citation type="journal article" date="2016" name="Front. Microbiol.">
        <title>Comparative Genomics Analysis of Streptomyces Species Reveals Their Adaptation to the Marine Environment and Their Diversity at the Genomic Level.</title>
        <authorList>
            <person name="Tian X."/>
            <person name="Zhang Z."/>
            <person name="Yang T."/>
            <person name="Chen M."/>
            <person name="Li J."/>
            <person name="Chen F."/>
            <person name="Yang J."/>
            <person name="Li W."/>
            <person name="Zhang B."/>
            <person name="Zhang Z."/>
            <person name="Wu J."/>
            <person name="Zhang C."/>
            <person name="Long L."/>
            <person name="Xiao J."/>
        </authorList>
    </citation>
    <scope>NUCLEOTIDE SEQUENCE [LARGE SCALE GENOMIC DNA]</scope>
    <source>
        <strain evidence="9 10">SCSIO 10429</strain>
    </source>
</reference>
<dbReference type="SUPFAM" id="SSF50331">
    <property type="entry name" value="MOP-like"/>
    <property type="match status" value="1"/>
</dbReference>
<keyword evidence="2 7" id="KW-1003">Cell membrane</keyword>
<accession>A0A1E7KXS3</accession>
<dbReference type="GO" id="GO:0005524">
    <property type="term" value="F:ATP binding"/>
    <property type="evidence" value="ECO:0007669"/>
    <property type="project" value="UniProtKB-KW"/>
</dbReference>
<keyword evidence="1 7" id="KW-0813">Transport</keyword>
<dbReference type="EC" id="7.6.2.11" evidence="7"/>
<evidence type="ECO:0000256" key="7">
    <source>
        <dbReference type="RuleBase" id="RU364083"/>
    </source>
</evidence>
<protein>
    <recommendedName>
        <fullName evidence="7">Spermidine/putrescine import ATP-binding protein PotA</fullName>
        <ecNumber evidence="7">7.6.2.11</ecNumber>
    </recommendedName>
</protein>
<evidence type="ECO:0000313" key="10">
    <source>
        <dbReference type="Proteomes" id="UP000176005"/>
    </source>
</evidence>
<evidence type="ECO:0000313" key="9">
    <source>
        <dbReference type="EMBL" id="OEV08732.1"/>
    </source>
</evidence>
<dbReference type="InterPro" id="IPR013611">
    <property type="entry name" value="Transp-assoc_OB_typ2"/>
</dbReference>
<comment type="subunit">
    <text evidence="7">The complex is composed of two ATP-binding proteins (PotA), two transmembrane proteins (PotB and PotC) and a solute-binding protein (PotD).</text>
</comment>
<evidence type="ECO:0000259" key="8">
    <source>
        <dbReference type="PROSITE" id="PS50893"/>
    </source>
</evidence>
<evidence type="ECO:0000256" key="5">
    <source>
        <dbReference type="ARBA" id="ARBA00022967"/>
    </source>
</evidence>
<dbReference type="InterPro" id="IPR050093">
    <property type="entry name" value="ABC_SmlMolc_Importer"/>
</dbReference>
<dbReference type="Pfam" id="PF00005">
    <property type="entry name" value="ABC_tran"/>
    <property type="match status" value="1"/>
</dbReference>
<dbReference type="PANTHER" id="PTHR42781">
    <property type="entry name" value="SPERMIDINE/PUTRESCINE IMPORT ATP-BINDING PROTEIN POTA"/>
    <property type="match status" value="1"/>
</dbReference>
<dbReference type="SUPFAM" id="SSF52540">
    <property type="entry name" value="P-loop containing nucleoside triphosphate hydrolases"/>
    <property type="match status" value="1"/>
</dbReference>
<dbReference type="AlphaFoldDB" id="A0A1E7KXS3"/>
<evidence type="ECO:0000256" key="1">
    <source>
        <dbReference type="ARBA" id="ARBA00022448"/>
    </source>
</evidence>
<dbReference type="RefSeq" id="WP_070019259.1">
    <property type="nucleotide sequence ID" value="NZ_LJGW01000406.1"/>
</dbReference>
<evidence type="ECO:0000256" key="6">
    <source>
        <dbReference type="ARBA" id="ARBA00023136"/>
    </source>
</evidence>
<dbReference type="NCBIfam" id="TIGR01187">
    <property type="entry name" value="potA"/>
    <property type="match status" value="1"/>
</dbReference>
<dbReference type="GO" id="GO:0015417">
    <property type="term" value="F:ABC-type polyamine transporter activity"/>
    <property type="evidence" value="ECO:0007669"/>
    <property type="project" value="UniProtKB-EC"/>
</dbReference>
<comment type="similarity">
    <text evidence="7">Belongs to the ABC transporter superfamily. Spermidine/putrescine importer (TC 3.A.1.11.1) family.</text>
</comment>
<keyword evidence="10" id="KW-1185">Reference proteome</keyword>
<name>A0A1E7KXS3_9ACTN</name>
<organism evidence="9 10">
    <name type="scientific">Streptomyces nanshensis</name>
    <dbReference type="NCBI Taxonomy" id="518642"/>
    <lineage>
        <taxon>Bacteria</taxon>
        <taxon>Bacillati</taxon>
        <taxon>Actinomycetota</taxon>
        <taxon>Actinomycetes</taxon>
        <taxon>Kitasatosporales</taxon>
        <taxon>Streptomycetaceae</taxon>
        <taxon>Streptomyces</taxon>
    </lineage>
</organism>
<dbReference type="InterPro" id="IPR005893">
    <property type="entry name" value="PotA-like"/>
</dbReference>
<dbReference type="EMBL" id="LJGW01000406">
    <property type="protein sequence ID" value="OEV08732.1"/>
    <property type="molecule type" value="Genomic_DNA"/>
</dbReference>
<dbReference type="Proteomes" id="UP000176005">
    <property type="component" value="Unassembled WGS sequence"/>
</dbReference>
<dbReference type="Pfam" id="PF08402">
    <property type="entry name" value="TOBE_2"/>
    <property type="match status" value="1"/>
</dbReference>
<comment type="catalytic activity">
    <reaction evidence="7">
        <text>ATP + H2O + polyamine-[polyamine-binding protein]Side 1 = ADP + phosphate + polyamineSide 2 + [polyamine-binding protein]Side 1.</text>
        <dbReference type="EC" id="7.6.2.11"/>
    </reaction>
</comment>
<dbReference type="GO" id="GO:0043190">
    <property type="term" value="C:ATP-binding cassette (ABC) transporter complex"/>
    <property type="evidence" value="ECO:0007669"/>
    <property type="project" value="InterPro"/>
</dbReference>
<sequence length="355" mass="38548">MEGKAIRLRGLRKVFGRTEAVSDVDLAVSDGEFFSMLGPSGSGKTTVLRMIAGFETPTSGTVELDGQDVTALAPFERDVHTVFQDYALFPHMTVEQNVAYGLKIRKVPKADRLRRAAEALESVRLEGFAKRRPAQLSGGQRQRVALARALVTRPRVLLLDEPLGALDLKLREQMQIELKELQREVGITFVYVTHDQDEALTMSDRMAVFDNGRIEQTGTPAEIYERPATPFVAGFVGTSNLLTGESAEHVVGKAGTFSVRPEKIRVLKETSDGTGGADGAAAAPEPGHTAATGTVAEVVYLGDATRFLVDLDAGGRLTAVQQNLETSSEDVAAYRGSRVRLQWHERHNFPVTGAT</sequence>
<evidence type="ECO:0000256" key="4">
    <source>
        <dbReference type="ARBA" id="ARBA00022840"/>
    </source>
</evidence>
<keyword evidence="3 7" id="KW-0547">Nucleotide-binding</keyword>
<dbReference type="FunFam" id="3.40.50.300:FF:000133">
    <property type="entry name" value="Spermidine/putrescine import ATP-binding protein PotA"/>
    <property type="match status" value="1"/>
</dbReference>
<dbReference type="PANTHER" id="PTHR42781:SF4">
    <property type="entry name" value="SPERMIDINE_PUTRESCINE IMPORT ATP-BINDING PROTEIN POTA"/>
    <property type="match status" value="1"/>
</dbReference>
<keyword evidence="4 7" id="KW-0067">ATP-binding</keyword>
<dbReference type="InterPro" id="IPR003593">
    <property type="entry name" value="AAA+_ATPase"/>
</dbReference>
<gene>
    <name evidence="7" type="primary">potA</name>
    <name evidence="9" type="ORF">AN218_25400</name>
</gene>
<dbReference type="InterPro" id="IPR027417">
    <property type="entry name" value="P-loop_NTPase"/>
</dbReference>
<dbReference type="SMART" id="SM00382">
    <property type="entry name" value="AAA"/>
    <property type="match status" value="1"/>
</dbReference>
<evidence type="ECO:0000256" key="3">
    <source>
        <dbReference type="ARBA" id="ARBA00022741"/>
    </source>
</evidence>
<dbReference type="PROSITE" id="PS50893">
    <property type="entry name" value="ABC_TRANSPORTER_2"/>
    <property type="match status" value="1"/>
</dbReference>
<keyword evidence="6 7" id="KW-0472">Membrane</keyword>
<feature type="domain" description="ABC transporter" evidence="8">
    <location>
        <begin position="6"/>
        <end position="236"/>
    </location>
</feature>
<evidence type="ECO:0000256" key="2">
    <source>
        <dbReference type="ARBA" id="ARBA00022475"/>
    </source>
</evidence>
<comment type="function">
    <text evidence="7">Part of the ABC transporter complex PotABCD involved in spermidine/putrescine import. Responsible for energy coupling to the transport system.</text>
</comment>
<keyword evidence="5 7" id="KW-1278">Translocase</keyword>
<comment type="caution">
    <text evidence="9">The sequence shown here is derived from an EMBL/GenBank/DDBJ whole genome shotgun (WGS) entry which is preliminary data.</text>
</comment>
<dbReference type="InterPro" id="IPR017871">
    <property type="entry name" value="ABC_transporter-like_CS"/>
</dbReference>
<dbReference type="InterPro" id="IPR008995">
    <property type="entry name" value="Mo/tungstate-bd_C_term_dom"/>
</dbReference>